<accession>A0A165WXG7</accession>
<sequence length="121" mass="13388">MSLIFASSQALSISVDSPTQLYPESIKHSRLAIEWLGAPLKGNGIPDLAGVLNAALGKTFARFYEPYKHYLIDLLMVSEDKDDDVDDDPATLDIIDFLDANSAPFRKLRSDAKRAEDLIAY</sequence>
<dbReference type="EMBL" id="KV428513">
    <property type="protein sequence ID" value="KZT31619.1"/>
    <property type="molecule type" value="Genomic_DNA"/>
</dbReference>
<organism evidence="1 2">
    <name type="scientific">Sistotremastrum suecicum HHB10207 ss-3</name>
    <dbReference type="NCBI Taxonomy" id="1314776"/>
    <lineage>
        <taxon>Eukaryota</taxon>
        <taxon>Fungi</taxon>
        <taxon>Dikarya</taxon>
        <taxon>Basidiomycota</taxon>
        <taxon>Agaricomycotina</taxon>
        <taxon>Agaricomycetes</taxon>
        <taxon>Sistotremastrales</taxon>
        <taxon>Sistotremastraceae</taxon>
        <taxon>Sistotremastrum</taxon>
    </lineage>
</organism>
<evidence type="ECO:0000313" key="2">
    <source>
        <dbReference type="Proteomes" id="UP000076798"/>
    </source>
</evidence>
<gene>
    <name evidence="1" type="ORF">SISSUDRAFT_1067614</name>
</gene>
<proteinExistence type="predicted"/>
<evidence type="ECO:0000313" key="1">
    <source>
        <dbReference type="EMBL" id="KZT31619.1"/>
    </source>
</evidence>
<name>A0A165WXG7_9AGAM</name>
<protein>
    <submittedName>
        <fullName evidence="1">Uncharacterized protein</fullName>
    </submittedName>
</protein>
<keyword evidence="2" id="KW-1185">Reference proteome</keyword>
<dbReference type="Proteomes" id="UP000076798">
    <property type="component" value="Unassembled WGS sequence"/>
</dbReference>
<reference evidence="1 2" key="1">
    <citation type="journal article" date="2016" name="Mol. Biol. Evol.">
        <title>Comparative Genomics of Early-Diverging Mushroom-Forming Fungi Provides Insights into the Origins of Lignocellulose Decay Capabilities.</title>
        <authorList>
            <person name="Nagy L.G."/>
            <person name="Riley R."/>
            <person name="Tritt A."/>
            <person name="Adam C."/>
            <person name="Daum C."/>
            <person name="Floudas D."/>
            <person name="Sun H."/>
            <person name="Yadav J.S."/>
            <person name="Pangilinan J."/>
            <person name="Larsson K.H."/>
            <person name="Matsuura K."/>
            <person name="Barry K."/>
            <person name="Labutti K."/>
            <person name="Kuo R."/>
            <person name="Ohm R.A."/>
            <person name="Bhattacharya S.S."/>
            <person name="Shirouzu T."/>
            <person name="Yoshinaga Y."/>
            <person name="Martin F.M."/>
            <person name="Grigoriev I.V."/>
            <person name="Hibbett D.S."/>
        </authorList>
    </citation>
    <scope>NUCLEOTIDE SEQUENCE [LARGE SCALE GENOMIC DNA]</scope>
    <source>
        <strain evidence="1 2">HHB10207 ss-3</strain>
    </source>
</reference>
<dbReference type="AlphaFoldDB" id="A0A165WXG7"/>